<dbReference type="GO" id="GO:0019240">
    <property type="term" value="P:citrulline biosynthetic process"/>
    <property type="evidence" value="ECO:0007669"/>
    <property type="project" value="TreeGrafter"/>
</dbReference>
<comment type="function">
    <text evidence="1">Reversibly catalyzes the transfer of the carbamoyl group from carbamoyl phosphate (CP) to the N(epsilon) atom of ornithine (ORN) to produce L-citrulline.</text>
</comment>
<accession>A0A1M4XVC1</accession>
<sequence length="329" mass="37238">MPVNLKGRSFLTLMDFTPEEIRYLLDLSHDLKSKKRAGIRNNLLAGKNIVLLFEKTSTRTRCAFEVAALDEGAHVTFLDSNSSQMGKKESLEDTAKVLGRYYDGIEYRGFDQKVVEDLAKFSGVPVWNGLTDVDHPTQILADLMTIEEHVAKPLNKVKVVFVGDTRNNMAYAWMYGCAKMGMHFVAYGPKELWPQENTVEKVREVANQTGAVVEITDNIEALKGADVIYTDVWASMGEEAQLAERVRLLTPFRVTMDMLRATENPDVIFMHCLPSFHDFETKMAKDAMEKMGLDIREVTDEVFRSKHSVVFDEAENRMHTIKAVMVATL</sequence>
<proteinExistence type="inferred from homology"/>
<dbReference type="Pfam" id="PF00185">
    <property type="entry name" value="OTCace"/>
    <property type="match status" value="1"/>
</dbReference>
<dbReference type="EMBL" id="FQVG01000026">
    <property type="protein sequence ID" value="SHE97524.1"/>
    <property type="molecule type" value="Genomic_DNA"/>
</dbReference>
<protein>
    <recommendedName>
        <fullName evidence="5 6">Ornithine carbamoyltransferase</fullName>
        <shortName evidence="5">OTCase</shortName>
        <ecNumber evidence="5 6">2.1.3.3</ecNumber>
    </recommendedName>
</protein>
<dbReference type="AlphaFoldDB" id="A0A1M4XVC1"/>
<dbReference type="Proteomes" id="UP000184423">
    <property type="component" value="Unassembled WGS sequence"/>
</dbReference>
<evidence type="ECO:0000256" key="6">
    <source>
        <dbReference type="NCBIfam" id="TIGR00658"/>
    </source>
</evidence>
<dbReference type="PRINTS" id="PR00102">
    <property type="entry name" value="OTCASE"/>
</dbReference>
<dbReference type="InterPro" id="IPR006131">
    <property type="entry name" value="Asp_carbamoyltransf_Asp/Orn-bd"/>
</dbReference>
<reference evidence="10" key="1">
    <citation type="submission" date="2016-11" db="EMBL/GenBank/DDBJ databases">
        <authorList>
            <person name="Varghese N."/>
            <person name="Submissions S."/>
        </authorList>
    </citation>
    <scope>NUCLEOTIDE SEQUENCE [LARGE SCALE GENOMIC DNA]</scope>
    <source>
        <strain evidence="10">DSM 10124</strain>
    </source>
</reference>
<feature type="binding site" evidence="5">
    <location>
        <begin position="135"/>
        <end position="138"/>
    </location>
    <ligand>
        <name>carbamoyl phosphate</name>
        <dbReference type="ChEBI" id="CHEBI:58228"/>
    </ligand>
</feature>
<evidence type="ECO:0000313" key="9">
    <source>
        <dbReference type="EMBL" id="SHE97524.1"/>
    </source>
</evidence>
<dbReference type="Gene3D" id="3.40.50.1370">
    <property type="entry name" value="Aspartate/ornithine carbamoyltransferase"/>
    <property type="match status" value="2"/>
</dbReference>
<feature type="domain" description="Aspartate/ornithine carbamoyltransferase Asp/Orn-binding" evidence="7">
    <location>
        <begin position="156"/>
        <end position="327"/>
    </location>
</feature>
<dbReference type="InterPro" id="IPR002292">
    <property type="entry name" value="Orn/put_carbamltrans"/>
</dbReference>
<dbReference type="InterPro" id="IPR006130">
    <property type="entry name" value="Asp/Orn_carbamoylTrfase"/>
</dbReference>
<dbReference type="EC" id="2.1.3.3" evidence="5 6"/>
<feature type="binding site" evidence="5">
    <location>
        <begin position="272"/>
        <end position="273"/>
    </location>
    <ligand>
        <name>carbamoyl phosphate</name>
        <dbReference type="ChEBI" id="CHEBI:58228"/>
    </ligand>
</feature>
<comment type="catalytic activity">
    <reaction evidence="4 5">
        <text>carbamoyl phosphate + L-ornithine = L-citrulline + phosphate + H(+)</text>
        <dbReference type="Rhea" id="RHEA:19513"/>
        <dbReference type="ChEBI" id="CHEBI:15378"/>
        <dbReference type="ChEBI" id="CHEBI:43474"/>
        <dbReference type="ChEBI" id="CHEBI:46911"/>
        <dbReference type="ChEBI" id="CHEBI:57743"/>
        <dbReference type="ChEBI" id="CHEBI:58228"/>
        <dbReference type="EC" id="2.1.3.3"/>
    </reaction>
</comment>
<organism evidence="9 10">
    <name type="scientific">Caloramator proteoclasticus DSM 10124</name>
    <dbReference type="NCBI Taxonomy" id="1121262"/>
    <lineage>
        <taxon>Bacteria</taxon>
        <taxon>Bacillati</taxon>
        <taxon>Bacillota</taxon>
        <taxon>Clostridia</taxon>
        <taxon>Eubacteriales</taxon>
        <taxon>Clostridiaceae</taxon>
        <taxon>Caloramator</taxon>
    </lineage>
</organism>
<feature type="binding site" evidence="5">
    <location>
        <begin position="57"/>
        <end position="60"/>
    </location>
    <ligand>
        <name>carbamoyl phosphate</name>
        <dbReference type="ChEBI" id="CHEBI:58228"/>
    </ligand>
</feature>
<feature type="binding site" evidence="5">
    <location>
        <position position="84"/>
    </location>
    <ligand>
        <name>carbamoyl phosphate</name>
        <dbReference type="ChEBI" id="CHEBI:58228"/>
    </ligand>
</feature>
<dbReference type="HAMAP" id="MF_01109">
    <property type="entry name" value="OTCase"/>
    <property type="match status" value="1"/>
</dbReference>
<dbReference type="PANTHER" id="PTHR45753">
    <property type="entry name" value="ORNITHINE CARBAMOYLTRANSFERASE, MITOCHONDRIAL"/>
    <property type="match status" value="1"/>
</dbReference>
<dbReference type="NCBIfam" id="TIGR00658">
    <property type="entry name" value="orni_carb_tr"/>
    <property type="match status" value="1"/>
</dbReference>
<feature type="binding site" evidence="5">
    <location>
        <position position="317"/>
    </location>
    <ligand>
        <name>carbamoyl phosphate</name>
        <dbReference type="ChEBI" id="CHEBI:58228"/>
    </ligand>
</feature>
<dbReference type="GO" id="GO:0042450">
    <property type="term" value="P:L-arginine biosynthetic process via ornithine"/>
    <property type="evidence" value="ECO:0007669"/>
    <property type="project" value="UniProtKB-UniRule"/>
</dbReference>
<evidence type="ECO:0000259" key="8">
    <source>
        <dbReference type="Pfam" id="PF02729"/>
    </source>
</evidence>
<dbReference type="SUPFAM" id="SSF53671">
    <property type="entry name" value="Aspartate/ornithine carbamoyltransferase"/>
    <property type="match status" value="1"/>
</dbReference>
<dbReference type="Pfam" id="PF02729">
    <property type="entry name" value="OTCace_N"/>
    <property type="match status" value="1"/>
</dbReference>
<feature type="binding site" evidence="5">
    <location>
        <begin position="235"/>
        <end position="236"/>
    </location>
    <ligand>
        <name>L-ornithine</name>
        <dbReference type="ChEBI" id="CHEBI:46911"/>
    </ligand>
</feature>
<dbReference type="InterPro" id="IPR024904">
    <property type="entry name" value="OTCase_ArgI"/>
</dbReference>
<keyword evidence="10" id="KW-1185">Reference proteome</keyword>
<dbReference type="GO" id="GO:0005737">
    <property type="term" value="C:cytoplasm"/>
    <property type="evidence" value="ECO:0007669"/>
    <property type="project" value="UniProtKB-SubCell"/>
</dbReference>
<dbReference type="GO" id="GO:0004585">
    <property type="term" value="F:ornithine carbamoyltransferase activity"/>
    <property type="evidence" value="ECO:0007669"/>
    <property type="project" value="UniProtKB-UniRule"/>
</dbReference>
<dbReference type="PANTHER" id="PTHR45753:SF2">
    <property type="entry name" value="ORNITHINE CARBAMOYLTRANSFERASE"/>
    <property type="match status" value="1"/>
</dbReference>
<keyword evidence="3 5" id="KW-0808">Transferase</keyword>
<evidence type="ECO:0000256" key="5">
    <source>
        <dbReference type="HAMAP-Rule" id="MF_01109"/>
    </source>
</evidence>
<dbReference type="GO" id="GO:0016597">
    <property type="term" value="F:amino acid binding"/>
    <property type="evidence" value="ECO:0007669"/>
    <property type="project" value="InterPro"/>
</dbReference>
<comment type="similarity">
    <text evidence="2 5">Belongs to the aspartate/ornithine carbamoyltransferase superfamily. OTCase family.</text>
</comment>
<feature type="binding site" evidence="5">
    <location>
        <position position="108"/>
    </location>
    <ligand>
        <name>carbamoyl phosphate</name>
        <dbReference type="ChEBI" id="CHEBI:58228"/>
    </ligand>
</feature>
<feature type="binding site" evidence="5">
    <location>
        <position position="168"/>
    </location>
    <ligand>
        <name>L-ornithine</name>
        <dbReference type="ChEBI" id="CHEBI:46911"/>
    </ligand>
</feature>
<evidence type="ECO:0000256" key="2">
    <source>
        <dbReference type="ARBA" id="ARBA00007805"/>
    </source>
</evidence>
<name>A0A1M4XVC1_9CLOT</name>
<comment type="subcellular location">
    <subcellularLocation>
        <location evidence="5">Cytoplasm</location>
    </subcellularLocation>
</comment>
<evidence type="ECO:0000256" key="4">
    <source>
        <dbReference type="ARBA" id="ARBA00048772"/>
    </source>
</evidence>
<evidence type="ECO:0000256" key="3">
    <source>
        <dbReference type="ARBA" id="ARBA00022679"/>
    </source>
</evidence>
<gene>
    <name evidence="9" type="ORF">SAMN02746091_01516</name>
</gene>
<dbReference type="PRINTS" id="PR00100">
    <property type="entry name" value="AOTCASE"/>
</dbReference>
<evidence type="ECO:0000259" key="7">
    <source>
        <dbReference type="Pfam" id="PF00185"/>
    </source>
</evidence>
<dbReference type="FunFam" id="3.40.50.1370:FF:000008">
    <property type="entry name" value="Ornithine carbamoyltransferase"/>
    <property type="match status" value="1"/>
</dbReference>
<dbReference type="NCBIfam" id="NF003286">
    <property type="entry name" value="PRK04284.1"/>
    <property type="match status" value="1"/>
</dbReference>
<dbReference type="RefSeq" id="WP_027308490.1">
    <property type="nucleotide sequence ID" value="NZ_FQVG01000026.1"/>
</dbReference>
<keyword evidence="5" id="KW-0963">Cytoplasm</keyword>
<evidence type="ECO:0000256" key="1">
    <source>
        <dbReference type="ARBA" id="ARBA00003822"/>
    </source>
</evidence>
<feature type="binding site" evidence="5">
    <location>
        <position position="231"/>
    </location>
    <ligand>
        <name>L-ornithine</name>
        <dbReference type="ChEBI" id="CHEBI:46911"/>
    </ligand>
</feature>
<evidence type="ECO:0000313" key="10">
    <source>
        <dbReference type="Proteomes" id="UP000184423"/>
    </source>
</evidence>
<dbReference type="InterPro" id="IPR036901">
    <property type="entry name" value="Asp/Orn_carbamoylTrfase_sf"/>
</dbReference>
<dbReference type="PROSITE" id="PS00097">
    <property type="entry name" value="CARBAMOYLTRANSFERASE"/>
    <property type="match status" value="1"/>
</dbReference>
<dbReference type="InterPro" id="IPR006132">
    <property type="entry name" value="Asp/Orn_carbamoyltranf_P-bd"/>
</dbReference>
<feature type="domain" description="Aspartate/ornithine carbamoyltransferase carbamoyl-P binding" evidence="8">
    <location>
        <begin position="8"/>
        <end position="148"/>
    </location>
</feature>